<evidence type="ECO:0000313" key="1">
    <source>
        <dbReference type="EMBL" id="KAJ1188970.1"/>
    </source>
</evidence>
<accession>A0AAV7UKX8</accession>
<evidence type="ECO:0000313" key="2">
    <source>
        <dbReference type="Proteomes" id="UP001066276"/>
    </source>
</evidence>
<organism evidence="1 2">
    <name type="scientific">Pleurodeles waltl</name>
    <name type="common">Iberian ribbed newt</name>
    <dbReference type="NCBI Taxonomy" id="8319"/>
    <lineage>
        <taxon>Eukaryota</taxon>
        <taxon>Metazoa</taxon>
        <taxon>Chordata</taxon>
        <taxon>Craniata</taxon>
        <taxon>Vertebrata</taxon>
        <taxon>Euteleostomi</taxon>
        <taxon>Amphibia</taxon>
        <taxon>Batrachia</taxon>
        <taxon>Caudata</taxon>
        <taxon>Salamandroidea</taxon>
        <taxon>Salamandridae</taxon>
        <taxon>Pleurodelinae</taxon>
        <taxon>Pleurodeles</taxon>
    </lineage>
</organism>
<protein>
    <recommendedName>
        <fullName evidence="3">Secreted protein</fullName>
    </recommendedName>
</protein>
<dbReference type="AlphaFoldDB" id="A0AAV7UKX8"/>
<name>A0AAV7UKX8_PLEWA</name>
<keyword evidence="2" id="KW-1185">Reference proteome</keyword>
<dbReference type="EMBL" id="JANPWB010000005">
    <property type="protein sequence ID" value="KAJ1188970.1"/>
    <property type="molecule type" value="Genomic_DNA"/>
</dbReference>
<proteinExistence type="predicted"/>
<comment type="caution">
    <text evidence="1">The sequence shown here is derived from an EMBL/GenBank/DDBJ whole genome shotgun (WGS) entry which is preliminary data.</text>
</comment>
<gene>
    <name evidence="1" type="ORF">NDU88_005725</name>
</gene>
<evidence type="ECO:0008006" key="3">
    <source>
        <dbReference type="Google" id="ProtNLM"/>
    </source>
</evidence>
<sequence length="123" mass="12801">MLFLRSPGGPGVCCACVAISGSSAFFKAKRYAGSVSPTLGVVTLGPGCLGPGPPRSCYVSRGGRGAYCATTLGPRIAEVRSQVLLSMSSRRRCICRSPPIVAPSLTSLPAPGRPNHRRILDAW</sequence>
<dbReference type="Proteomes" id="UP001066276">
    <property type="component" value="Chromosome 3_1"/>
</dbReference>
<reference evidence="1" key="1">
    <citation type="journal article" date="2022" name="bioRxiv">
        <title>Sequencing and chromosome-scale assembly of the giantPleurodeles waltlgenome.</title>
        <authorList>
            <person name="Brown T."/>
            <person name="Elewa A."/>
            <person name="Iarovenko S."/>
            <person name="Subramanian E."/>
            <person name="Araus A.J."/>
            <person name="Petzold A."/>
            <person name="Susuki M."/>
            <person name="Suzuki K.-i.T."/>
            <person name="Hayashi T."/>
            <person name="Toyoda A."/>
            <person name="Oliveira C."/>
            <person name="Osipova E."/>
            <person name="Leigh N.D."/>
            <person name="Simon A."/>
            <person name="Yun M.H."/>
        </authorList>
    </citation>
    <scope>NUCLEOTIDE SEQUENCE</scope>
    <source>
        <strain evidence="1">20211129_DDA</strain>
        <tissue evidence="1">Liver</tissue>
    </source>
</reference>